<evidence type="ECO:0000313" key="3">
    <source>
        <dbReference type="Proteomes" id="UP000054466"/>
    </source>
</evidence>
<feature type="region of interest" description="Disordered" evidence="1">
    <location>
        <begin position="1"/>
        <end position="171"/>
    </location>
</feature>
<feature type="region of interest" description="Disordered" evidence="1">
    <location>
        <begin position="446"/>
        <end position="540"/>
    </location>
</feature>
<feature type="compositionally biased region" description="Low complexity" evidence="1">
    <location>
        <begin position="447"/>
        <end position="463"/>
    </location>
</feature>
<dbReference type="RefSeq" id="XP_016250946.1">
    <property type="nucleotide sequence ID" value="XM_016389044.1"/>
</dbReference>
<organism evidence="2 3">
    <name type="scientific">Cladophialophora immunda</name>
    <dbReference type="NCBI Taxonomy" id="569365"/>
    <lineage>
        <taxon>Eukaryota</taxon>
        <taxon>Fungi</taxon>
        <taxon>Dikarya</taxon>
        <taxon>Ascomycota</taxon>
        <taxon>Pezizomycotina</taxon>
        <taxon>Eurotiomycetes</taxon>
        <taxon>Chaetothyriomycetidae</taxon>
        <taxon>Chaetothyriales</taxon>
        <taxon>Herpotrichiellaceae</taxon>
        <taxon>Cladophialophora</taxon>
    </lineage>
</organism>
<feature type="compositionally biased region" description="Polar residues" evidence="1">
    <location>
        <begin position="17"/>
        <end position="26"/>
    </location>
</feature>
<protein>
    <submittedName>
        <fullName evidence="2">Uncharacterized protein</fullName>
    </submittedName>
</protein>
<feature type="region of interest" description="Disordered" evidence="1">
    <location>
        <begin position="686"/>
        <end position="766"/>
    </location>
</feature>
<dbReference type="AlphaFoldDB" id="A0A0D2CKX5"/>
<accession>A0A0D2CKX5</accession>
<feature type="region of interest" description="Disordered" evidence="1">
    <location>
        <begin position="571"/>
        <end position="595"/>
    </location>
</feature>
<dbReference type="HOGENOM" id="CLU_326237_0_0_1"/>
<feature type="compositionally biased region" description="Polar residues" evidence="1">
    <location>
        <begin position="106"/>
        <end position="115"/>
    </location>
</feature>
<sequence length="921" mass="102505">MGRTTEYTIMGPVRDSPGQSPPSASRSLPFRNGSKAGSTNLRTLYRISAQDIGDHGPEQHSYHSVSTVLPTSPNLPPTPPGANNETSPPAPEEVTPSSDAGVFRSNLVTPINQNSPPTPDNTPPRERYGTLPRRPFLGPQPSIASTHAESFKTAHEDFTSEGESDRYTPRPDNGFKWPLSSVDKFGAAAHRLRHSSLPRLPLIELYGAQPVVSQSPEPLVDQYHVNANEIRGISEGYPQHQTSGSSGDALLNSEEIRIHLDPPQVSLSESIEPPHLVRHSTGQHNLKRDKSLRERLLEAQSQDPSASTEKFANIIGWNNSVPIDDEAVQDRQLEVEDNRRFSGISTTSTVEAYVIEQHSLPRRKTTLRHVSKHQSLRSVSSPLPASNRDSMNSASDSPHRLVHKKARLSNQNRWSFGSEVSRSYSLASSAVLPKTEVIRVAVIPERSSSLSSSAHNSQRQSVSNSSGRSQFRKTSDNPPSSWQHKRAFSESSDRGREQYQAPLIPPRSSSLSAPTSRSTSRANSITSEHLHVRRQQAEKDLRKTLDRMESERLVHSLRDWEPGNEILHSERMTENRRFNRSSGSPNPPFSTLPGSLLGVAANEGAAASNPLGLVMPGTKEWAALRPPSIFDTPFSQPSFQSGSPEINEARAINYFPHNNYSVQLIEPFPVAESKAVQEVQKQNLPEIEVESPLRNPRQPPEPPRFKLIPPTPADEEVKKQLGADRADSLKRPGGSRGRSESLMSSISRNLSLKNARNRKADQDLDGSLHPFWRPRAFWDDIDHTRPESQPQERSLDRGVVNNSLGLPQERTIITGPVSLVRRISERRRQKRGVVKQSSHSSLAKLQAGRKLHRLPSSALWFHIPLIGIKDIQERLLHAKQRKEDEKRERRRAVLRRSIGTYVISQGDSRFPASNTSLSRDV</sequence>
<feature type="compositionally biased region" description="Polar residues" evidence="1">
    <location>
        <begin position="376"/>
        <end position="396"/>
    </location>
</feature>
<feature type="compositionally biased region" description="Basic and acidic residues" evidence="1">
    <location>
        <begin position="52"/>
        <end position="61"/>
    </location>
</feature>
<name>A0A0D2CKX5_9EURO</name>
<dbReference type="Proteomes" id="UP000054466">
    <property type="component" value="Unassembled WGS sequence"/>
</dbReference>
<feature type="region of interest" description="Disordered" evidence="1">
    <location>
        <begin position="365"/>
        <end position="406"/>
    </location>
</feature>
<feature type="compositionally biased region" description="Basic and acidic residues" evidence="1">
    <location>
        <begin position="715"/>
        <end position="730"/>
    </location>
</feature>
<dbReference type="GeneID" id="27341628"/>
<feature type="compositionally biased region" description="Low complexity" evidence="1">
    <location>
        <begin position="506"/>
        <end position="524"/>
    </location>
</feature>
<evidence type="ECO:0000256" key="1">
    <source>
        <dbReference type="SAM" id="MobiDB-lite"/>
    </source>
</evidence>
<keyword evidence="3" id="KW-1185">Reference proteome</keyword>
<proteinExistence type="predicted"/>
<evidence type="ECO:0000313" key="2">
    <source>
        <dbReference type="EMBL" id="KIW30730.1"/>
    </source>
</evidence>
<feature type="compositionally biased region" description="Polar residues" evidence="1">
    <location>
        <begin position="741"/>
        <end position="754"/>
    </location>
</feature>
<gene>
    <name evidence="2" type="ORF">PV07_02434</name>
</gene>
<dbReference type="STRING" id="569365.A0A0D2CKX5"/>
<dbReference type="OrthoDB" id="3870679at2759"/>
<feature type="compositionally biased region" description="Basic residues" evidence="1">
    <location>
        <begin position="365"/>
        <end position="375"/>
    </location>
</feature>
<feature type="region of interest" description="Disordered" evidence="1">
    <location>
        <begin position="782"/>
        <end position="801"/>
    </location>
</feature>
<feature type="compositionally biased region" description="Basic and acidic residues" evidence="1">
    <location>
        <begin position="149"/>
        <end position="169"/>
    </location>
</feature>
<dbReference type="VEuPathDB" id="FungiDB:PV07_02434"/>
<reference evidence="2 3" key="1">
    <citation type="submission" date="2015-01" db="EMBL/GenBank/DDBJ databases">
        <title>The Genome Sequence of Cladophialophora immunda CBS83496.</title>
        <authorList>
            <consortium name="The Broad Institute Genomics Platform"/>
            <person name="Cuomo C."/>
            <person name="de Hoog S."/>
            <person name="Gorbushina A."/>
            <person name="Stielow B."/>
            <person name="Teixiera M."/>
            <person name="Abouelleil A."/>
            <person name="Chapman S.B."/>
            <person name="Priest M."/>
            <person name="Young S.K."/>
            <person name="Wortman J."/>
            <person name="Nusbaum C."/>
            <person name="Birren B."/>
        </authorList>
    </citation>
    <scope>NUCLEOTIDE SEQUENCE [LARGE SCALE GENOMIC DNA]</scope>
    <source>
        <strain evidence="2 3">CBS 83496</strain>
    </source>
</reference>
<dbReference type="EMBL" id="KN847041">
    <property type="protein sequence ID" value="KIW30730.1"/>
    <property type="molecule type" value="Genomic_DNA"/>
</dbReference>
<feature type="compositionally biased region" description="Basic and acidic residues" evidence="1">
    <location>
        <begin position="487"/>
        <end position="497"/>
    </location>
</feature>